<dbReference type="EMBL" id="VBQZ03000089">
    <property type="protein sequence ID" value="MXQ92923.1"/>
    <property type="molecule type" value="Genomic_DNA"/>
</dbReference>
<evidence type="ECO:0000313" key="3">
    <source>
        <dbReference type="Proteomes" id="UP000322234"/>
    </source>
</evidence>
<gene>
    <name evidence="2" type="ORF">E5288_WYG017609</name>
</gene>
<dbReference type="Proteomes" id="UP000322234">
    <property type="component" value="Unassembled WGS sequence"/>
</dbReference>
<feature type="region of interest" description="Disordered" evidence="1">
    <location>
        <begin position="1"/>
        <end position="53"/>
    </location>
</feature>
<feature type="compositionally biased region" description="Basic and acidic residues" evidence="1">
    <location>
        <begin position="1"/>
        <end position="39"/>
    </location>
</feature>
<comment type="caution">
    <text evidence="2">The sequence shown here is derived from an EMBL/GenBank/DDBJ whole genome shotgun (WGS) entry which is preliminary data.</text>
</comment>
<evidence type="ECO:0000256" key="1">
    <source>
        <dbReference type="SAM" id="MobiDB-lite"/>
    </source>
</evidence>
<proteinExistence type="predicted"/>
<sequence>MEKDSWRENQSEKQIRVGENQRNEELGPVKEREERKEIPSEGAMVSPSPPAYQEVVGTPHKATLLWVQLCQSTGSSTGSCLALINP</sequence>
<evidence type="ECO:0000313" key="2">
    <source>
        <dbReference type="EMBL" id="MXQ92923.1"/>
    </source>
</evidence>
<accession>A0A6B0S0N8</accession>
<organism evidence="2 3">
    <name type="scientific">Bos mutus</name>
    <name type="common">wild yak</name>
    <dbReference type="NCBI Taxonomy" id="72004"/>
    <lineage>
        <taxon>Eukaryota</taxon>
        <taxon>Metazoa</taxon>
        <taxon>Chordata</taxon>
        <taxon>Craniata</taxon>
        <taxon>Vertebrata</taxon>
        <taxon>Euteleostomi</taxon>
        <taxon>Mammalia</taxon>
        <taxon>Eutheria</taxon>
        <taxon>Laurasiatheria</taxon>
        <taxon>Artiodactyla</taxon>
        <taxon>Ruminantia</taxon>
        <taxon>Pecora</taxon>
        <taxon>Bovidae</taxon>
        <taxon>Bovinae</taxon>
        <taxon>Bos</taxon>
    </lineage>
</organism>
<protein>
    <submittedName>
        <fullName evidence="2">Uncharacterized protein</fullName>
    </submittedName>
</protein>
<name>A0A6B0S0N8_9CETA</name>
<dbReference type="AlphaFoldDB" id="A0A6B0S0N8"/>
<keyword evidence="3" id="KW-1185">Reference proteome</keyword>
<reference evidence="2" key="1">
    <citation type="submission" date="2019-10" db="EMBL/GenBank/DDBJ databases">
        <title>The sequence and de novo assembly of the wild yak genome.</title>
        <authorList>
            <person name="Liu Y."/>
        </authorList>
    </citation>
    <scope>NUCLEOTIDE SEQUENCE [LARGE SCALE GENOMIC DNA]</scope>
    <source>
        <strain evidence="2">WY2019</strain>
    </source>
</reference>